<name>A0ABR4LVB3_9EURO</name>
<evidence type="ECO:0000313" key="1">
    <source>
        <dbReference type="EMBL" id="KAL2868480.1"/>
    </source>
</evidence>
<dbReference type="EMBL" id="JBFXLQ010000013">
    <property type="protein sequence ID" value="KAL2868480.1"/>
    <property type="molecule type" value="Genomic_DNA"/>
</dbReference>
<gene>
    <name evidence="1" type="ORF">BJX67DRAFT_41340</name>
</gene>
<protein>
    <submittedName>
        <fullName evidence="1">Uncharacterized protein</fullName>
    </submittedName>
</protein>
<organism evidence="1 2">
    <name type="scientific">Aspergillus lucknowensis</name>
    <dbReference type="NCBI Taxonomy" id="176173"/>
    <lineage>
        <taxon>Eukaryota</taxon>
        <taxon>Fungi</taxon>
        <taxon>Dikarya</taxon>
        <taxon>Ascomycota</taxon>
        <taxon>Pezizomycotina</taxon>
        <taxon>Eurotiomycetes</taxon>
        <taxon>Eurotiomycetidae</taxon>
        <taxon>Eurotiales</taxon>
        <taxon>Aspergillaceae</taxon>
        <taxon>Aspergillus</taxon>
        <taxon>Aspergillus subgen. Nidulantes</taxon>
    </lineage>
</organism>
<proteinExistence type="predicted"/>
<dbReference type="GeneID" id="98150045"/>
<keyword evidence="2" id="KW-1185">Reference proteome</keyword>
<evidence type="ECO:0000313" key="2">
    <source>
        <dbReference type="Proteomes" id="UP001610432"/>
    </source>
</evidence>
<reference evidence="1 2" key="1">
    <citation type="submission" date="2024-07" db="EMBL/GenBank/DDBJ databases">
        <title>Section-level genome sequencing and comparative genomics of Aspergillus sections Usti and Cavernicolus.</title>
        <authorList>
            <consortium name="Lawrence Berkeley National Laboratory"/>
            <person name="Nybo J.L."/>
            <person name="Vesth T.C."/>
            <person name="Theobald S."/>
            <person name="Frisvad J.C."/>
            <person name="Larsen T.O."/>
            <person name="Kjaerboelling I."/>
            <person name="Rothschild-Mancinelli K."/>
            <person name="Lyhne E.K."/>
            <person name="Kogle M.E."/>
            <person name="Barry K."/>
            <person name="Clum A."/>
            <person name="Na H."/>
            <person name="Ledsgaard L."/>
            <person name="Lin J."/>
            <person name="Lipzen A."/>
            <person name="Kuo A."/>
            <person name="Riley R."/>
            <person name="Mondo S."/>
            <person name="Labutti K."/>
            <person name="Haridas S."/>
            <person name="Pangalinan J."/>
            <person name="Salamov A.A."/>
            <person name="Simmons B.A."/>
            <person name="Magnuson J.K."/>
            <person name="Chen J."/>
            <person name="Drula E."/>
            <person name="Henrissat B."/>
            <person name="Wiebenga A."/>
            <person name="Lubbers R.J."/>
            <person name="Gomes A.C."/>
            <person name="Macurrencykelacurrency M.R."/>
            <person name="Stajich J."/>
            <person name="Grigoriev I.V."/>
            <person name="Mortensen U.H."/>
            <person name="De Vries R.P."/>
            <person name="Baker S.E."/>
            <person name="Andersen M.R."/>
        </authorList>
    </citation>
    <scope>NUCLEOTIDE SEQUENCE [LARGE SCALE GENOMIC DNA]</scope>
    <source>
        <strain evidence="1 2">CBS 449.75</strain>
    </source>
</reference>
<dbReference type="RefSeq" id="XP_070887459.1">
    <property type="nucleotide sequence ID" value="XM_071034973.1"/>
</dbReference>
<comment type="caution">
    <text evidence="1">The sequence shown here is derived from an EMBL/GenBank/DDBJ whole genome shotgun (WGS) entry which is preliminary data.</text>
</comment>
<dbReference type="Proteomes" id="UP001610432">
    <property type="component" value="Unassembled WGS sequence"/>
</dbReference>
<accession>A0ABR4LVB3</accession>
<sequence>MPLNLNGASGVRTAPICVMLNRERLASGSRSLHWCHTNPKSHTSLKSQNLNCSAVQRSPSSLPKHRPLSSFSSASQFAVLRSSFQGRASIRPLRSKVHGEEHIQISWPLAEAVRASFRLPKSPPWNLFQSRDDSQPLMELVWPVGLTHYSMSRARSPSLLESSAWTSRNPGHH</sequence>